<feature type="signal peptide" evidence="1">
    <location>
        <begin position="1"/>
        <end position="24"/>
    </location>
</feature>
<feature type="chain" id="PRO_5044546532" evidence="1">
    <location>
        <begin position="25"/>
        <end position="100"/>
    </location>
</feature>
<dbReference type="AlphaFoldDB" id="A0A0R3SIF9"/>
<dbReference type="WBParaSite" id="HDID_0000472401-mRNA-1">
    <property type="protein sequence ID" value="HDID_0000472401-mRNA-1"/>
    <property type="gene ID" value="HDID_0000472401"/>
</dbReference>
<evidence type="ECO:0000313" key="2">
    <source>
        <dbReference type="EMBL" id="VDL54420.1"/>
    </source>
</evidence>
<accession>A0A0R3SIF9</accession>
<keyword evidence="5" id="KW-1185">Reference proteome</keyword>
<protein>
    <submittedName>
        <fullName evidence="6">Kazal-like domain-containing protein</fullName>
    </submittedName>
</protein>
<dbReference type="EMBL" id="UYSG01001942">
    <property type="protein sequence ID" value="VDL54420.1"/>
    <property type="molecule type" value="Genomic_DNA"/>
</dbReference>
<keyword evidence="1" id="KW-0732">Signal</keyword>
<evidence type="ECO:0000313" key="3">
    <source>
        <dbReference type="EMBL" id="VUZ43073.1"/>
    </source>
</evidence>
<reference evidence="2 4" key="2">
    <citation type="submission" date="2018-11" db="EMBL/GenBank/DDBJ databases">
        <authorList>
            <consortium name="Pathogen Informatics"/>
        </authorList>
    </citation>
    <scope>NUCLEOTIDE SEQUENCE [LARGE SCALE GENOMIC DNA]</scope>
</reference>
<dbReference type="Proteomes" id="UP000321570">
    <property type="component" value="Unassembled WGS sequence"/>
</dbReference>
<reference evidence="3 5" key="3">
    <citation type="submission" date="2019-07" db="EMBL/GenBank/DDBJ databases">
        <authorList>
            <person name="Jastrzebski P J."/>
            <person name="Paukszto L."/>
            <person name="Jastrzebski P J."/>
        </authorList>
    </citation>
    <scope>NUCLEOTIDE SEQUENCE [LARGE SCALE GENOMIC DNA]</scope>
    <source>
        <strain evidence="3 5">WMS-il1</strain>
    </source>
</reference>
<reference evidence="6" key="1">
    <citation type="submission" date="2017-02" db="UniProtKB">
        <authorList>
            <consortium name="WormBaseParasite"/>
        </authorList>
    </citation>
    <scope>IDENTIFICATION</scope>
</reference>
<gene>
    <name evidence="2" type="ORF">HDID_LOCUS4722</name>
    <name evidence="3" type="ORF">WMSIL1_LOCUS3778</name>
</gene>
<evidence type="ECO:0000256" key="1">
    <source>
        <dbReference type="SAM" id="SignalP"/>
    </source>
</evidence>
<sequence>MFSKRQIILIALFAIIGLYAMANALEEERGKNYEERFAACEERCQVYSKEECPSRVEKCQFLVRGTIYDDCIAEEGACVDANKTDCYKNFIKCVETYAKD</sequence>
<dbReference type="Proteomes" id="UP000274504">
    <property type="component" value="Unassembled WGS sequence"/>
</dbReference>
<name>A0A0R3SIF9_HYMDI</name>
<evidence type="ECO:0000313" key="5">
    <source>
        <dbReference type="Proteomes" id="UP000321570"/>
    </source>
</evidence>
<evidence type="ECO:0000313" key="6">
    <source>
        <dbReference type="WBParaSite" id="HDID_0000472401-mRNA-1"/>
    </source>
</evidence>
<organism evidence="6">
    <name type="scientific">Hymenolepis diminuta</name>
    <name type="common">Rat tapeworm</name>
    <dbReference type="NCBI Taxonomy" id="6216"/>
    <lineage>
        <taxon>Eukaryota</taxon>
        <taxon>Metazoa</taxon>
        <taxon>Spiralia</taxon>
        <taxon>Lophotrochozoa</taxon>
        <taxon>Platyhelminthes</taxon>
        <taxon>Cestoda</taxon>
        <taxon>Eucestoda</taxon>
        <taxon>Cyclophyllidea</taxon>
        <taxon>Hymenolepididae</taxon>
        <taxon>Hymenolepis</taxon>
    </lineage>
</organism>
<evidence type="ECO:0000313" key="4">
    <source>
        <dbReference type="Proteomes" id="UP000274504"/>
    </source>
</evidence>
<dbReference type="EMBL" id="CABIJS010000111">
    <property type="protein sequence ID" value="VUZ43073.1"/>
    <property type="molecule type" value="Genomic_DNA"/>
</dbReference>
<dbReference type="OrthoDB" id="10367824at2759"/>
<proteinExistence type="predicted"/>